<dbReference type="Proteomes" id="UP000596661">
    <property type="component" value="Chromosome 4"/>
</dbReference>
<dbReference type="SUPFAM" id="SSF53671">
    <property type="entry name" value="Aspartate/ornithine carbamoyltransferase"/>
    <property type="match status" value="1"/>
</dbReference>
<dbReference type="GO" id="GO:0004070">
    <property type="term" value="F:aspartate carbamoyltransferase activity"/>
    <property type="evidence" value="ECO:0007669"/>
    <property type="project" value="UniProtKB-EC"/>
</dbReference>
<dbReference type="SUPFAM" id="SSF56219">
    <property type="entry name" value="DNase I-like"/>
    <property type="match status" value="1"/>
</dbReference>
<dbReference type="SUPFAM" id="SSF53098">
    <property type="entry name" value="Ribonuclease H-like"/>
    <property type="match status" value="1"/>
</dbReference>
<dbReference type="GO" id="GO:0006207">
    <property type="term" value="P:'de novo' pyrimidine nucleobase biosynthetic process"/>
    <property type="evidence" value="ECO:0007669"/>
    <property type="project" value="InterPro"/>
</dbReference>
<dbReference type="PROSITE" id="PS00097">
    <property type="entry name" value="CARBAMOYLTRANSFERASE"/>
    <property type="match status" value="1"/>
</dbReference>
<evidence type="ECO:0000313" key="15">
    <source>
        <dbReference type="EnsemblPlants" id="cds.evm.model.04.1264"/>
    </source>
</evidence>
<dbReference type="GO" id="GO:0016597">
    <property type="term" value="F:amino acid binding"/>
    <property type="evidence" value="ECO:0007669"/>
    <property type="project" value="InterPro"/>
</dbReference>
<feature type="domain" description="Reverse transcriptase" evidence="10">
    <location>
        <begin position="1309"/>
        <end position="1463"/>
    </location>
</feature>
<dbReference type="UniPathway" id="UPA00070">
    <property type="reaction ID" value="UER00116"/>
</dbReference>
<keyword evidence="6" id="KW-0808">Transferase</keyword>
<evidence type="ECO:0000259" key="13">
    <source>
        <dbReference type="Pfam" id="PF13456"/>
    </source>
</evidence>
<dbReference type="PANTHER" id="PTHR45753:SF6">
    <property type="entry name" value="ASPARTATE CARBAMOYLTRANSFERASE"/>
    <property type="match status" value="1"/>
</dbReference>
<comment type="pathway">
    <text evidence="1">Pyrimidine metabolism; UMP biosynthesis via de novo pathway; (S)-dihydroorotate from bicarbonate: step 2/3.</text>
</comment>
<dbReference type="PRINTS" id="PR00100">
    <property type="entry name" value="AOTCASE"/>
</dbReference>
<protein>
    <recommendedName>
        <fullName evidence="4">aspartate carbamoyltransferase</fullName>
        <ecNumber evidence="4">2.1.3.2</ecNumber>
    </recommendedName>
</protein>
<evidence type="ECO:0000256" key="9">
    <source>
        <dbReference type="ARBA" id="ARBA00048859"/>
    </source>
</evidence>
<keyword evidence="16" id="KW-1185">Reference proteome</keyword>
<reference evidence="15" key="2">
    <citation type="submission" date="2021-03" db="UniProtKB">
        <authorList>
            <consortium name="EnsemblPlants"/>
        </authorList>
    </citation>
    <scope>IDENTIFICATION</scope>
</reference>
<dbReference type="GO" id="GO:0004523">
    <property type="term" value="F:RNA-DNA hybrid ribonuclease activity"/>
    <property type="evidence" value="ECO:0007669"/>
    <property type="project" value="InterPro"/>
</dbReference>
<dbReference type="PANTHER" id="PTHR45753">
    <property type="entry name" value="ORNITHINE CARBAMOYLTRANSFERASE, MITOCHONDRIAL"/>
    <property type="match status" value="1"/>
</dbReference>
<comment type="catalytic activity">
    <reaction evidence="9">
        <text>carbamoyl phosphate + L-aspartate = N-carbamoyl-L-aspartate + phosphate + H(+)</text>
        <dbReference type="Rhea" id="RHEA:20013"/>
        <dbReference type="ChEBI" id="CHEBI:15378"/>
        <dbReference type="ChEBI" id="CHEBI:29991"/>
        <dbReference type="ChEBI" id="CHEBI:32814"/>
        <dbReference type="ChEBI" id="CHEBI:43474"/>
        <dbReference type="ChEBI" id="CHEBI:58228"/>
        <dbReference type="EC" id="2.1.3.2"/>
    </reaction>
</comment>
<dbReference type="InterPro" id="IPR006132">
    <property type="entry name" value="Asp/Orn_carbamoyltranf_P-bd"/>
</dbReference>
<evidence type="ECO:0000256" key="1">
    <source>
        <dbReference type="ARBA" id="ARBA00004852"/>
    </source>
</evidence>
<evidence type="ECO:0000256" key="5">
    <source>
        <dbReference type="ARBA" id="ARBA00022533"/>
    </source>
</evidence>
<dbReference type="GO" id="GO:0044205">
    <property type="term" value="P:'de novo' UMP biosynthetic process"/>
    <property type="evidence" value="ECO:0007669"/>
    <property type="project" value="UniProtKB-UniPathway"/>
</dbReference>
<evidence type="ECO:0000256" key="6">
    <source>
        <dbReference type="ARBA" id="ARBA00022679"/>
    </source>
</evidence>
<dbReference type="InterPro" id="IPR036691">
    <property type="entry name" value="Endo/exonu/phosph_ase_sf"/>
</dbReference>
<feature type="domain" description="Aspartate/ornithine carbamoyltransferase carbamoyl-P binding" evidence="12">
    <location>
        <begin position="99"/>
        <end position="240"/>
    </location>
</feature>
<dbReference type="InterPro" id="IPR036901">
    <property type="entry name" value="Asp/Orn_carbamoylTrfase_sf"/>
</dbReference>
<evidence type="ECO:0000256" key="2">
    <source>
        <dbReference type="ARBA" id="ARBA00008896"/>
    </source>
</evidence>
<evidence type="ECO:0000313" key="16">
    <source>
        <dbReference type="Proteomes" id="UP000596661"/>
    </source>
</evidence>
<dbReference type="Pfam" id="PF14392">
    <property type="entry name" value="zf-CCHC_4"/>
    <property type="match status" value="1"/>
</dbReference>
<dbReference type="InterPro" id="IPR036397">
    <property type="entry name" value="RNaseH_sf"/>
</dbReference>
<keyword evidence="5" id="KW-0021">Allosteric enzyme</keyword>
<evidence type="ECO:0000259" key="11">
    <source>
        <dbReference type="Pfam" id="PF00185"/>
    </source>
</evidence>
<dbReference type="Gene3D" id="3.40.50.1370">
    <property type="entry name" value="Aspartate/ornithine carbamoyltransferase"/>
    <property type="match status" value="2"/>
</dbReference>
<evidence type="ECO:0000259" key="10">
    <source>
        <dbReference type="Pfam" id="PF00078"/>
    </source>
</evidence>
<evidence type="ECO:0000259" key="12">
    <source>
        <dbReference type="Pfam" id="PF02729"/>
    </source>
</evidence>
<comment type="subunit">
    <text evidence="3">Homotrimer.</text>
</comment>
<proteinExistence type="inferred from homology"/>
<reference evidence="15" key="1">
    <citation type="submission" date="2018-11" db="EMBL/GenBank/DDBJ databases">
        <authorList>
            <person name="Grassa J C."/>
        </authorList>
    </citation>
    <scope>NUCLEOTIDE SEQUENCE [LARGE SCALE GENOMIC DNA]</scope>
</reference>
<dbReference type="Gene3D" id="3.60.10.10">
    <property type="entry name" value="Endonuclease/exonuclease/phosphatase"/>
    <property type="match status" value="1"/>
</dbReference>
<dbReference type="Pfam" id="PF00185">
    <property type="entry name" value="OTCace"/>
    <property type="match status" value="1"/>
</dbReference>
<dbReference type="InterPro" id="IPR044730">
    <property type="entry name" value="RNase_H-like_dom_plant"/>
</dbReference>
<organism evidence="15 16">
    <name type="scientific">Cannabis sativa</name>
    <name type="common">Hemp</name>
    <name type="synonym">Marijuana</name>
    <dbReference type="NCBI Taxonomy" id="3483"/>
    <lineage>
        <taxon>Eukaryota</taxon>
        <taxon>Viridiplantae</taxon>
        <taxon>Streptophyta</taxon>
        <taxon>Embryophyta</taxon>
        <taxon>Tracheophyta</taxon>
        <taxon>Spermatophyta</taxon>
        <taxon>Magnoliopsida</taxon>
        <taxon>eudicotyledons</taxon>
        <taxon>Gunneridae</taxon>
        <taxon>Pentapetalae</taxon>
        <taxon>rosids</taxon>
        <taxon>fabids</taxon>
        <taxon>Rosales</taxon>
        <taxon>Cannabaceae</taxon>
        <taxon>Cannabis</taxon>
    </lineage>
</organism>
<dbReference type="CDD" id="cd06222">
    <property type="entry name" value="RNase_H_like"/>
    <property type="match status" value="1"/>
</dbReference>
<evidence type="ECO:0000256" key="3">
    <source>
        <dbReference type="ARBA" id="ARBA00011233"/>
    </source>
</evidence>
<dbReference type="InterPro" id="IPR006131">
    <property type="entry name" value="Asp_carbamoyltransf_Asp/Orn-bd"/>
</dbReference>
<feature type="domain" description="RNase H type-1" evidence="13">
    <location>
        <begin position="1918"/>
        <end position="2035"/>
    </location>
</feature>
<dbReference type="GO" id="GO:0003676">
    <property type="term" value="F:nucleic acid binding"/>
    <property type="evidence" value="ECO:0007669"/>
    <property type="project" value="InterPro"/>
</dbReference>
<dbReference type="FunFam" id="3.40.50.1370:FF:000002">
    <property type="entry name" value="Aspartate carbamoyltransferase 2"/>
    <property type="match status" value="1"/>
</dbReference>
<dbReference type="NCBIfam" id="TIGR00670">
    <property type="entry name" value="asp_carb_tr"/>
    <property type="match status" value="1"/>
</dbReference>
<feature type="domain" description="Zinc knuckle CX2CX4HX4C" evidence="14">
    <location>
        <begin position="531"/>
        <end position="561"/>
    </location>
</feature>
<dbReference type="InterPro" id="IPR012337">
    <property type="entry name" value="RNaseH-like_sf"/>
</dbReference>
<dbReference type="EC" id="2.1.3.2" evidence="4"/>
<name>A0A803PCD9_CANSA</name>
<dbReference type="GO" id="GO:0006520">
    <property type="term" value="P:amino acid metabolic process"/>
    <property type="evidence" value="ECO:0007669"/>
    <property type="project" value="InterPro"/>
</dbReference>
<evidence type="ECO:0000256" key="7">
    <source>
        <dbReference type="ARBA" id="ARBA00022975"/>
    </source>
</evidence>
<dbReference type="InterPro" id="IPR002082">
    <property type="entry name" value="Asp_carbamoyltransf"/>
</dbReference>
<accession>A0A803PCD9</accession>
<dbReference type="InterPro" id="IPR006130">
    <property type="entry name" value="Asp/Orn_carbamoylTrfase"/>
</dbReference>
<dbReference type="Pfam" id="PF02729">
    <property type="entry name" value="OTCace_N"/>
    <property type="match status" value="1"/>
</dbReference>
<dbReference type="Pfam" id="PF13456">
    <property type="entry name" value="RVT_3"/>
    <property type="match status" value="1"/>
</dbReference>
<dbReference type="InterPro" id="IPR002156">
    <property type="entry name" value="RNaseH_domain"/>
</dbReference>
<evidence type="ECO:0000256" key="8">
    <source>
        <dbReference type="ARBA" id="ARBA00043884"/>
    </source>
</evidence>
<dbReference type="InterPro" id="IPR000477">
    <property type="entry name" value="RT_dom"/>
</dbReference>
<feature type="domain" description="Aspartate/ornithine carbamoyltransferase Asp/Orn-binding" evidence="11">
    <location>
        <begin position="247"/>
        <end position="366"/>
    </location>
</feature>
<dbReference type="InterPro" id="IPR025836">
    <property type="entry name" value="Zn_knuckle_CX2CX4HX4C"/>
</dbReference>
<dbReference type="Gramene" id="evm.model.04.1264">
    <property type="protein sequence ID" value="cds.evm.model.04.1264"/>
    <property type="gene ID" value="evm.TU.04.1264"/>
</dbReference>
<dbReference type="InterPro" id="IPR043502">
    <property type="entry name" value="DNA/RNA_pol_sf"/>
</dbReference>
<dbReference type="EnsemblPlants" id="evm.model.04.1264">
    <property type="protein sequence ID" value="cds.evm.model.04.1264"/>
    <property type="gene ID" value="evm.TU.04.1264"/>
</dbReference>
<dbReference type="SUPFAM" id="SSF56672">
    <property type="entry name" value="DNA/RNA polymerases"/>
    <property type="match status" value="1"/>
</dbReference>
<sequence length="2062" mass="232541">MAMAAACSLFTFSFQEGICSQKTKTCSKKFMHNYLNLTRNQLGCSMSMYLKHARSLHGEKSLILEETERLSKQNRILCRALEIENSPSFTLGNKFQLDDVIEAQQFDRDILNAIFEVARDMEKIEKKSPGSQILKGYLMATLFYEPSTRTRLSFESAMKRLGGEVLTTENAREFSSAAKGETLEDSIRTVESYSDIIVMRHFESGAAKRAAAIAGIPIINAGDGPGQHPTQALLDVYTIEREIGKLDGIKVGLVGDLANGRTVRSLAYLLAKYEDVKIYFVSPDVVKMKDDIKDYLTSMNIKWEESADLMEVASKCDVVYQTRIQRERFGERTDLYEEARGKYIVDRRVLEAMPKHAVVMHPLPRLDEGFVIRVSGFFLPVCFKMSTSVEEGSIEELRLQFIEEATLELEADFEVNAEVAKSGVLAKLCGTRDIPKGRLKQILMGVWSLKARDGAGSMSYEQNFFKVKIHGLPTPYLVFQNSRVIGAKVGEFLGSDGVDNRTIARRGFLKLKVDIMIDQRLPAGFYLSITRGRREWIQFKYRKLPKICFNCGYLAHDRSECIRDKAFAYPPVGNAVPLYGPWIKAAVPIRNCFDTKGPSLLRDRPEREVAMQGRMNIPSTSTGPHEEQGTDVCDETTILKSVGEGTECTKDEANGISKHSSEGMTTVEARVVSTPREKEHPMNNLGKNPEDENVLVCMMAHVGPDAAQVIEKPHFEVCKSRTPHHHPEPTFIKGPIQSVEELTEKMTGPLLVESNKMDSETNWFHSNSVVITGSKSKKRKATGSVSPIIVVDSGKSETPSKLKGLAEETKISDISPFSIGTNTPKKGSTGSRKLRNRKITNDKDHHTVSKTHGNVEGRLSGINSTLPCVEFGELLVEVRVDENFQLFENGRFIPSVGRAGGFCLLWNKDVDIVIEKSFDFGFVCSVFDVAVAKSWNLIAIYGTPYDEHKCTFWDNMEDIANSCNGPWALMGDLNVLLTREDKSGGRAFLPRDGATLQKFLLATGGVDLGFRGCRFTWLNKRASGHLVKERLDRVIVDTTWLASCPSGGVRNLLITNSDHGPIIFDSAVSKAKGFRPFRFFEAWFEDGSSWDVIKEAWTRRLPNEEAGCLGKKINRTQHALRWWSKNVFGECDKRIKDLEVELQTLQSKEVRDSDPGDMNTSFFHASTLVRRKRNHIWNLKNPSGLLVSNEKEIGFILRDYFINLFSSNGNVSYEGLEELISPSVSSVENYMLTTIPEKEEIHSHVFQMHPLKAPGPDGFSGCFYRKCWNLVGDDVVLCIQRFFATGVLEPGLNHSYICLIPKGINPDSVDRSRPIALCNFVYKVIARIIAQRLRGVLDHFIAPIQSAFLPGRWIAESSILTQEIMDVIKKKKGKGGLMAIKIDMNKAYDKLAWGFLKIVSEKCGFCPHFIKMIMCCVTTVFYSILLNGTPLKKFNPARGIRQGDPMSPYLFLMCNKVFSRLLYLEQSKGFFHGIKVAREAPEISHLIKQKSGIFFSKNCANNLRSSIKSGLRMGVINDTEKHLGNHFLFGRSKRKDFNFLKTKIWDRLEGWRVRSLSQAGRVVYINSVALAMPNYAMSTLKIPLTTCRDLDAVVRRFWWNDSPENKRFWAAKSWDSLCQPKSVGGLGFRRFEDINHDLLSKLAWQLASKMDSPWCKAFKSKYYPRQSFWSITEKNSDSFIWRGILSARRTICDGACTIIASGEEVDVWWPPWIPWMNYEEFRALMESVRQKAPNLLCVADLMYRRTRKWNLGYLSFLFGSELGTIQIDRNGDHDILIWKDSDVGCFSVKGAYWLDQKSRFDVRLLLVMVLFPLPLRMDDIPGISLSEVIFNLIEHLDSEGRNRLLCCTGIVMNCIWNFRNALMHPPNVVPSLDKIKRDIHCPFFELSNQEMGDSTFIGSGLSNPTLPVLHSDKCLLVDGSFLDGNFGCAMVALDQQSTHWWYGQSSGTCDSSLEAELKAVLFGLQWASSIGWDNFSILSDSKILVEAINLKKSPHWKFIALFSSLLHLISSFSCCHVNFISRDLITYVDVLAKAARLNLSSAQTFVGEGFPPVNPTSIWPLI</sequence>
<evidence type="ECO:0000256" key="4">
    <source>
        <dbReference type="ARBA" id="ARBA00013008"/>
    </source>
</evidence>
<dbReference type="Pfam" id="PF00078">
    <property type="entry name" value="RVT_1"/>
    <property type="match status" value="1"/>
</dbReference>
<keyword evidence="7" id="KW-0665">Pyrimidine biosynthesis</keyword>
<comment type="function">
    <text evidence="8">Catalyzes the condensation of carbamoyl phosphate and aspartate to form carbamoyl aspartate and inorganic phosphate, the committed step in the de novo pyrimidine nucleotide biosynthesis pathway.</text>
</comment>
<comment type="similarity">
    <text evidence="2">Belongs to the aspartate/ornithine carbamoyltransferase superfamily. ATCase family.</text>
</comment>
<dbReference type="FunFam" id="3.40.50.1370:FF:000001">
    <property type="entry name" value="Aspartate carbamoyltransferase"/>
    <property type="match status" value="1"/>
</dbReference>
<dbReference type="Gene3D" id="3.30.420.10">
    <property type="entry name" value="Ribonuclease H-like superfamily/Ribonuclease H"/>
    <property type="match status" value="1"/>
</dbReference>
<dbReference type="EMBL" id="UZAU01000382">
    <property type="status" value="NOT_ANNOTATED_CDS"/>
    <property type="molecule type" value="Genomic_DNA"/>
</dbReference>
<evidence type="ECO:0000259" key="14">
    <source>
        <dbReference type="Pfam" id="PF14392"/>
    </source>
</evidence>
<dbReference type="PRINTS" id="PR00101">
    <property type="entry name" value="ATCASE"/>
</dbReference>
<dbReference type="CDD" id="cd01650">
    <property type="entry name" value="RT_nLTR_like"/>
    <property type="match status" value="1"/>
</dbReference>